<sequence length="31" mass="3442">MSSRILLSSRSLYSSTAKSARSFRARSCDCN</sequence>
<proteinExistence type="predicted"/>
<protein>
    <submittedName>
        <fullName evidence="1">Uncharacterized protein</fullName>
    </submittedName>
</protein>
<dbReference type="EMBL" id="GBRH01178168">
    <property type="protein sequence ID" value="JAE19728.1"/>
    <property type="molecule type" value="Transcribed_RNA"/>
</dbReference>
<name>A0A0A9GGC7_ARUDO</name>
<organism evidence="1">
    <name type="scientific">Arundo donax</name>
    <name type="common">Giant reed</name>
    <name type="synonym">Donax arundinaceus</name>
    <dbReference type="NCBI Taxonomy" id="35708"/>
    <lineage>
        <taxon>Eukaryota</taxon>
        <taxon>Viridiplantae</taxon>
        <taxon>Streptophyta</taxon>
        <taxon>Embryophyta</taxon>
        <taxon>Tracheophyta</taxon>
        <taxon>Spermatophyta</taxon>
        <taxon>Magnoliopsida</taxon>
        <taxon>Liliopsida</taxon>
        <taxon>Poales</taxon>
        <taxon>Poaceae</taxon>
        <taxon>PACMAD clade</taxon>
        <taxon>Arundinoideae</taxon>
        <taxon>Arundineae</taxon>
        <taxon>Arundo</taxon>
    </lineage>
</organism>
<accession>A0A0A9GGC7</accession>
<dbReference type="AlphaFoldDB" id="A0A0A9GGC7"/>
<evidence type="ECO:0000313" key="1">
    <source>
        <dbReference type="EMBL" id="JAE19728.1"/>
    </source>
</evidence>
<reference evidence="1" key="1">
    <citation type="submission" date="2014-09" db="EMBL/GenBank/DDBJ databases">
        <authorList>
            <person name="Magalhaes I.L.F."/>
            <person name="Oliveira U."/>
            <person name="Santos F.R."/>
            <person name="Vidigal T.H.D.A."/>
            <person name="Brescovit A.D."/>
            <person name="Santos A.J."/>
        </authorList>
    </citation>
    <scope>NUCLEOTIDE SEQUENCE</scope>
    <source>
        <tissue evidence="1">Shoot tissue taken approximately 20 cm above the soil surface</tissue>
    </source>
</reference>
<reference evidence="1" key="2">
    <citation type="journal article" date="2015" name="Data Brief">
        <title>Shoot transcriptome of the giant reed, Arundo donax.</title>
        <authorList>
            <person name="Barrero R.A."/>
            <person name="Guerrero F.D."/>
            <person name="Moolhuijzen P."/>
            <person name="Goolsby J.A."/>
            <person name="Tidwell J."/>
            <person name="Bellgard S.E."/>
            <person name="Bellgard M.I."/>
        </authorList>
    </citation>
    <scope>NUCLEOTIDE SEQUENCE</scope>
    <source>
        <tissue evidence="1">Shoot tissue taken approximately 20 cm above the soil surface</tissue>
    </source>
</reference>